<evidence type="ECO:0000256" key="6">
    <source>
        <dbReference type="ARBA" id="ARBA00023163"/>
    </source>
</evidence>
<comment type="function">
    <text evidence="7">Modulates transcription in response to changes in cellular NADH/NAD(+) redox state.</text>
</comment>
<proteinExistence type="inferred from homology"/>
<dbReference type="SMART" id="SM00881">
    <property type="entry name" value="CoA_binding"/>
    <property type="match status" value="1"/>
</dbReference>
<protein>
    <recommendedName>
        <fullName evidence="7">Redox-sensing transcriptional repressor Rex</fullName>
    </recommendedName>
</protein>
<evidence type="ECO:0000313" key="9">
    <source>
        <dbReference type="EMBL" id="MCQ4636132.1"/>
    </source>
</evidence>
<keyword evidence="1 7" id="KW-0963">Cytoplasm</keyword>
<dbReference type="Pfam" id="PF06971">
    <property type="entry name" value="Put_DNA-bind_N"/>
    <property type="match status" value="1"/>
</dbReference>
<dbReference type="InterPro" id="IPR022876">
    <property type="entry name" value="Tscrpt_rep_Rex"/>
</dbReference>
<dbReference type="InterPro" id="IPR003781">
    <property type="entry name" value="CoA-bd"/>
</dbReference>
<feature type="DNA-binding region" description="H-T-H motif" evidence="7">
    <location>
        <begin position="17"/>
        <end position="56"/>
    </location>
</feature>
<reference evidence="9 10" key="1">
    <citation type="submission" date="2022-06" db="EMBL/GenBank/DDBJ databases">
        <title>Isolation of gut microbiota from human fecal samples.</title>
        <authorList>
            <person name="Pamer E.G."/>
            <person name="Barat B."/>
            <person name="Waligurski E."/>
            <person name="Medina S."/>
            <person name="Paddock L."/>
            <person name="Mostad J."/>
        </authorList>
    </citation>
    <scope>NUCLEOTIDE SEQUENCE [LARGE SCALE GENOMIC DNA]</scope>
    <source>
        <strain evidence="9 10">SL.3.17</strain>
    </source>
</reference>
<dbReference type="PANTHER" id="PTHR35786:SF1">
    <property type="entry name" value="REDOX-SENSING TRANSCRIPTIONAL REPRESSOR REX 1"/>
    <property type="match status" value="1"/>
</dbReference>
<dbReference type="InterPro" id="IPR058236">
    <property type="entry name" value="Rex_actinobacterial-type"/>
</dbReference>
<sequence length="214" mass="24035">MKKDTKISNAVIKRLPRYRRYLKELQKKGVDKISSNEFSSLIGYTASQIRQDLNNFGGFGQQGYGYNVEGLYNEISAILGLDKEYKMIIVGAGNLGQAIANYTYYYKAGFVVCGIFDINPRLIGLKINDIEVMDYENIVEYVEENQINIGIICTTKDSAQEVADKLCFAGVSGLWNFAPVDLEVPDHVAIENVHLSDSLHSLAYHMNRNATENE</sequence>
<keyword evidence="4 7" id="KW-0520">NAD</keyword>
<dbReference type="InterPro" id="IPR009718">
    <property type="entry name" value="Rex_DNA-bd_C_dom"/>
</dbReference>
<keyword evidence="5 7" id="KW-0238">DNA-binding</keyword>
<keyword evidence="6 7" id="KW-0804">Transcription</keyword>
<dbReference type="EMBL" id="JANFXK010000004">
    <property type="protein sequence ID" value="MCQ4636132.1"/>
    <property type="molecule type" value="Genomic_DNA"/>
</dbReference>
<dbReference type="NCBIfam" id="NF003995">
    <property type="entry name" value="PRK05472.2-4"/>
    <property type="match status" value="1"/>
</dbReference>
<dbReference type="SUPFAM" id="SSF51735">
    <property type="entry name" value="NAD(P)-binding Rossmann-fold domains"/>
    <property type="match status" value="1"/>
</dbReference>
<keyword evidence="10" id="KW-1185">Reference proteome</keyword>
<keyword evidence="3 7" id="KW-0805">Transcription regulation</keyword>
<evidence type="ECO:0000256" key="5">
    <source>
        <dbReference type="ARBA" id="ARBA00023125"/>
    </source>
</evidence>
<comment type="subunit">
    <text evidence="7">Homodimer.</text>
</comment>
<keyword evidence="2 7" id="KW-0678">Repressor</keyword>
<evidence type="ECO:0000256" key="4">
    <source>
        <dbReference type="ARBA" id="ARBA00023027"/>
    </source>
</evidence>
<evidence type="ECO:0000256" key="7">
    <source>
        <dbReference type="HAMAP-Rule" id="MF_01131"/>
    </source>
</evidence>
<dbReference type="Pfam" id="PF02629">
    <property type="entry name" value="CoA_binding"/>
    <property type="match status" value="1"/>
</dbReference>
<comment type="caution">
    <text evidence="9">The sequence shown here is derived from an EMBL/GenBank/DDBJ whole genome shotgun (WGS) entry which is preliminary data.</text>
</comment>
<evidence type="ECO:0000256" key="1">
    <source>
        <dbReference type="ARBA" id="ARBA00022490"/>
    </source>
</evidence>
<dbReference type="NCBIfam" id="NF003994">
    <property type="entry name" value="PRK05472.2-3"/>
    <property type="match status" value="1"/>
</dbReference>
<dbReference type="SUPFAM" id="SSF46785">
    <property type="entry name" value="Winged helix' DNA-binding domain"/>
    <property type="match status" value="1"/>
</dbReference>
<evidence type="ECO:0000256" key="3">
    <source>
        <dbReference type="ARBA" id="ARBA00023015"/>
    </source>
</evidence>
<dbReference type="Gene3D" id="3.40.50.720">
    <property type="entry name" value="NAD(P)-binding Rossmann-like Domain"/>
    <property type="match status" value="1"/>
</dbReference>
<evidence type="ECO:0000259" key="8">
    <source>
        <dbReference type="SMART" id="SM00881"/>
    </source>
</evidence>
<dbReference type="Proteomes" id="UP001524502">
    <property type="component" value="Unassembled WGS sequence"/>
</dbReference>
<name>A0ABT1RLT4_9FIRM</name>
<comment type="subcellular location">
    <subcellularLocation>
        <location evidence="7">Cytoplasm</location>
    </subcellularLocation>
</comment>
<organism evidence="9 10">
    <name type="scientific">Anaerovorax odorimutans</name>
    <dbReference type="NCBI Taxonomy" id="109327"/>
    <lineage>
        <taxon>Bacteria</taxon>
        <taxon>Bacillati</taxon>
        <taxon>Bacillota</taxon>
        <taxon>Clostridia</taxon>
        <taxon>Peptostreptococcales</taxon>
        <taxon>Anaerovoracaceae</taxon>
        <taxon>Anaerovorax</taxon>
    </lineage>
</organism>
<evidence type="ECO:0000256" key="2">
    <source>
        <dbReference type="ARBA" id="ARBA00022491"/>
    </source>
</evidence>
<dbReference type="PANTHER" id="PTHR35786">
    <property type="entry name" value="REDOX-SENSING TRANSCRIPTIONAL REPRESSOR REX"/>
    <property type="match status" value="1"/>
</dbReference>
<feature type="binding site" evidence="7">
    <location>
        <begin position="91"/>
        <end position="96"/>
    </location>
    <ligand>
        <name>NAD(+)</name>
        <dbReference type="ChEBI" id="CHEBI:57540"/>
    </ligand>
</feature>
<dbReference type="NCBIfam" id="NF003989">
    <property type="entry name" value="PRK05472.1-3"/>
    <property type="match status" value="1"/>
</dbReference>
<dbReference type="InterPro" id="IPR036291">
    <property type="entry name" value="NAD(P)-bd_dom_sf"/>
</dbReference>
<dbReference type="NCBIfam" id="NF003993">
    <property type="entry name" value="PRK05472.2-2"/>
    <property type="match status" value="1"/>
</dbReference>
<dbReference type="InterPro" id="IPR036390">
    <property type="entry name" value="WH_DNA-bd_sf"/>
</dbReference>
<accession>A0ABT1RLT4</accession>
<comment type="similarity">
    <text evidence="7">Belongs to the transcriptional regulatory Rex family.</text>
</comment>
<dbReference type="NCBIfam" id="NF003996">
    <property type="entry name" value="PRK05472.2-5"/>
    <property type="match status" value="1"/>
</dbReference>
<feature type="domain" description="CoA-binding" evidence="8">
    <location>
        <begin position="80"/>
        <end position="181"/>
    </location>
</feature>
<dbReference type="RefSeq" id="WP_256131316.1">
    <property type="nucleotide sequence ID" value="NZ_JANFXK010000004.1"/>
</dbReference>
<dbReference type="Gene3D" id="1.10.10.10">
    <property type="entry name" value="Winged helix-like DNA-binding domain superfamily/Winged helix DNA-binding domain"/>
    <property type="match status" value="1"/>
</dbReference>
<dbReference type="NCBIfam" id="NF003990">
    <property type="entry name" value="PRK05472.1-4"/>
    <property type="match status" value="1"/>
</dbReference>
<evidence type="ECO:0000313" key="10">
    <source>
        <dbReference type="Proteomes" id="UP001524502"/>
    </source>
</evidence>
<gene>
    <name evidence="7" type="primary">rex</name>
    <name evidence="9" type="ORF">NE619_05280</name>
</gene>
<dbReference type="HAMAP" id="MF_01131">
    <property type="entry name" value="Rex"/>
    <property type="match status" value="1"/>
</dbReference>
<dbReference type="InterPro" id="IPR036388">
    <property type="entry name" value="WH-like_DNA-bd_sf"/>
</dbReference>